<dbReference type="Gramene" id="ESQ32232">
    <property type="protein sequence ID" value="ESQ32232"/>
    <property type="gene ID" value="EUTSA_v10005147mg"/>
</dbReference>
<dbReference type="GO" id="GO:0009506">
    <property type="term" value="C:plasmodesma"/>
    <property type="evidence" value="ECO:0007669"/>
    <property type="project" value="TreeGrafter"/>
</dbReference>
<dbReference type="InterPro" id="IPR008801">
    <property type="entry name" value="RALF"/>
</dbReference>
<evidence type="ECO:0000256" key="1">
    <source>
        <dbReference type="ARBA" id="ARBA00004613"/>
    </source>
</evidence>
<dbReference type="EMBL" id="KI517748">
    <property type="protein sequence ID" value="ESQ32232.1"/>
    <property type="molecule type" value="Genomic_DNA"/>
</dbReference>
<protein>
    <recommendedName>
        <fullName evidence="10">Rapid alkalinization factor 1</fullName>
    </recommendedName>
</protein>
<reference evidence="8 9" key="1">
    <citation type="journal article" date="2013" name="Front. Plant Sci.">
        <title>The Reference Genome of the Halophytic Plant Eutrema salsugineum.</title>
        <authorList>
            <person name="Yang R."/>
            <person name="Jarvis D.E."/>
            <person name="Chen H."/>
            <person name="Beilstein M.A."/>
            <person name="Grimwood J."/>
            <person name="Jenkins J."/>
            <person name="Shu S."/>
            <person name="Prochnik S."/>
            <person name="Xin M."/>
            <person name="Ma C."/>
            <person name="Schmutz J."/>
            <person name="Wing R.A."/>
            <person name="Mitchell-Olds T."/>
            <person name="Schumaker K.S."/>
            <person name="Wang X."/>
        </authorList>
    </citation>
    <scope>NUCLEOTIDE SEQUENCE [LARGE SCALE GENOMIC DNA]</scope>
</reference>
<evidence type="ECO:0000256" key="7">
    <source>
        <dbReference type="SAM" id="SignalP"/>
    </source>
</evidence>
<sequence length="120" mass="13287">MVNPRMIYVFLAIFVIVIAVVEAGGYEDSLGFVVKTGSSGKCKGSMADCIAEEEEEFELESEISRRILDSKVYISYGALRRNVVPCSRRGASYYNCERGAEANPYSHGCSIITRCLRAEL</sequence>
<evidence type="ECO:0000256" key="5">
    <source>
        <dbReference type="ARBA" id="ARBA00022729"/>
    </source>
</evidence>
<keyword evidence="5 7" id="KW-0732">Signal</keyword>
<evidence type="ECO:0000313" key="8">
    <source>
        <dbReference type="EMBL" id="ESQ32232.1"/>
    </source>
</evidence>
<proteinExistence type="inferred from homology"/>
<name>V4KQG5_EUTSA</name>
<dbReference type="GO" id="GO:0005179">
    <property type="term" value="F:hormone activity"/>
    <property type="evidence" value="ECO:0007669"/>
    <property type="project" value="UniProtKB-KW"/>
</dbReference>
<evidence type="ECO:0000256" key="6">
    <source>
        <dbReference type="ARBA" id="ARBA00023157"/>
    </source>
</evidence>
<gene>
    <name evidence="8" type="ORF">EUTSA_v10005147mg</name>
</gene>
<dbReference type="PANTHER" id="PTHR33136">
    <property type="entry name" value="RAPID ALKALINIZATION FACTOR-LIKE"/>
    <property type="match status" value="1"/>
</dbReference>
<dbReference type="GO" id="GO:0005576">
    <property type="term" value="C:extracellular region"/>
    <property type="evidence" value="ECO:0007669"/>
    <property type="project" value="UniProtKB-SubCell"/>
</dbReference>
<keyword evidence="4" id="KW-0372">Hormone</keyword>
<organism evidence="8 9">
    <name type="scientific">Eutrema salsugineum</name>
    <name type="common">Saltwater cress</name>
    <name type="synonym">Sisymbrium salsugineum</name>
    <dbReference type="NCBI Taxonomy" id="72664"/>
    <lineage>
        <taxon>Eukaryota</taxon>
        <taxon>Viridiplantae</taxon>
        <taxon>Streptophyta</taxon>
        <taxon>Embryophyta</taxon>
        <taxon>Tracheophyta</taxon>
        <taxon>Spermatophyta</taxon>
        <taxon>Magnoliopsida</taxon>
        <taxon>eudicotyledons</taxon>
        <taxon>Gunneridae</taxon>
        <taxon>Pentapetalae</taxon>
        <taxon>rosids</taxon>
        <taxon>malvids</taxon>
        <taxon>Brassicales</taxon>
        <taxon>Brassicaceae</taxon>
        <taxon>Eutremeae</taxon>
        <taxon>Eutrema</taxon>
    </lineage>
</organism>
<dbReference type="OMA" id="SISECMM"/>
<evidence type="ECO:0008006" key="10">
    <source>
        <dbReference type="Google" id="ProtNLM"/>
    </source>
</evidence>
<evidence type="ECO:0000256" key="3">
    <source>
        <dbReference type="ARBA" id="ARBA00022525"/>
    </source>
</evidence>
<dbReference type="AlphaFoldDB" id="V4KQG5"/>
<evidence type="ECO:0000256" key="4">
    <source>
        <dbReference type="ARBA" id="ARBA00022702"/>
    </source>
</evidence>
<dbReference type="STRING" id="72664.V4KQG5"/>
<feature type="chain" id="PRO_5004720881" description="Rapid alkalinization factor 1" evidence="7">
    <location>
        <begin position="24"/>
        <end position="120"/>
    </location>
</feature>
<evidence type="ECO:0000313" key="9">
    <source>
        <dbReference type="Proteomes" id="UP000030689"/>
    </source>
</evidence>
<dbReference type="Pfam" id="PF05498">
    <property type="entry name" value="RALF"/>
    <property type="match status" value="1"/>
</dbReference>
<dbReference type="PANTHER" id="PTHR33136:SF72">
    <property type="entry name" value="(RAPE) HYPOTHETICAL PROTEIN"/>
    <property type="match status" value="1"/>
</dbReference>
<comment type="similarity">
    <text evidence="2">Belongs to the plant rapid alkalinization factor (RALF) family.</text>
</comment>
<keyword evidence="3" id="KW-0964">Secreted</keyword>
<dbReference type="Proteomes" id="UP000030689">
    <property type="component" value="Unassembled WGS sequence"/>
</dbReference>
<accession>V4KQG5</accession>
<comment type="subcellular location">
    <subcellularLocation>
        <location evidence="1">Secreted</location>
    </subcellularLocation>
</comment>
<dbReference type="eggNOG" id="ENOG502S1TF">
    <property type="taxonomic scope" value="Eukaryota"/>
</dbReference>
<dbReference type="GO" id="GO:0019722">
    <property type="term" value="P:calcium-mediated signaling"/>
    <property type="evidence" value="ECO:0007669"/>
    <property type="project" value="TreeGrafter"/>
</dbReference>
<evidence type="ECO:0000256" key="2">
    <source>
        <dbReference type="ARBA" id="ARBA00009178"/>
    </source>
</evidence>
<keyword evidence="9" id="KW-1185">Reference proteome</keyword>
<dbReference type="GO" id="GO:0040008">
    <property type="term" value="P:regulation of growth"/>
    <property type="evidence" value="ECO:0007669"/>
    <property type="project" value="UniProtKB-ARBA"/>
</dbReference>
<feature type="signal peptide" evidence="7">
    <location>
        <begin position="1"/>
        <end position="23"/>
    </location>
</feature>
<dbReference type="KEGG" id="eus:EUTSA_v10005147mg"/>
<dbReference type="OrthoDB" id="1613518at2759"/>
<keyword evidence="6" id="KW-1015">Disulfide bond</keyword>